<reference evidence="8 9" key="1">
    <citation type="submission" date="2016-08" db="EMBL/GenBank/DDBJ databases">
        <title>A Parts List for Fungal Cellulosomes Revealed by Comparative Genomics.</title>
        <authorList>
            <consortium name="DOE Joint Genome Institute"/>
            <person name="Haitjema C.H."/>
            <person name="Gilmore S.P."/>
            <person name="Henske J.K."/>
            <person name="Solomon K.V."/>
            <person name="De Groot R."/>
            <person name="Kuo A."/>
            <person name="Mondo S.J."/>
            <person name="Salamov A.A."/>
            <person name="Labutti K."/>
            <person name="Zhao Z."/>
            <person name="Chiniquy J."/>
            <person name="Barry K."/>
            <person name="Brewer H.M."/>
            <person name="Purvine S.O."/>
            <person name="Wright A.T."/>
            <person name="Boxma B."/>
            <person name="Van Alen T."/>
            <person name="Hackstein J.H."/>
            <person name="Baker S.E."/>
            <person name="Grigoriev I.V."/>
            <person name="O'Malley M.A."/>
        </authorList>
    </citation>
    <scope>NUCLEOTIDE SEQUENCE [LARGE SCALE GENOMIC DNA]</scope>
    <source>
        <strain evidence="8 9">G1</strain>
    </source>
</reference>
<feature type="signal peptide" evidence="6">
    <location>
        <begin position="1"/>
        <end position="22"/>
    </location>
</feature>
<dbReference type="SMART" id="SM00093">
    <property type="entry name" value="SERPIN"/>
    <property type="match status" value="1"/>
</dbReference>
<dbReference type="Gene3D" id="2.30.39.10">
    <property type="entry name" value="Alpha-1-antitrypsin, domain 1"/>
    <property type="match status" value="1"/>
</dbReference>
<dbReference type="InterPro" id="IPR042178">
    <property type="entry name" value="Serpin_sf_1"/>
</dbReference>
<dbReference type="STRING" id="1754190.A0A1Y2AP15"/>
<dbReference type="InterPro" id="IPR002883">
    <property type="entry name" value="CBM10/Dockerin_dom"/>
</dbReference>
<evidence type="ECO:0000313" key="8">
    <source>
        <dbReference type="EMBL" id="ORY24262.1"/>
    </source>
</evidence>
<dbReference type="PANTHER" id="PTHR11461:SF211">
    <property type="entry name" value="GH10112P-RELATED"/>
    <property type="match status" value="1"/>
</dbReference>
<evidence type="ECO:0000256" key="2">
    <source>
        <dbReference type="ARBA" id="ARBA00022729"/>
    </source>
</evidence>
<keyword evidence="2 6" id="KW-0732">Signal</keyword>
<dbReference type="SUPFAM" id="SSF64571">
    <property type="entry name" value="Cellulose docking domain, dockering"/>
    <property type="match status" value="3"/>
</dbReference>
<dbReference type="PROSITE" id="PS51763">
    <property type="entry name" value="CBM10"/>
    <property type="match status" value="3"/>
</dbReference>
<dbReference type="Gene3D" id="3.30.497.10">
    <property type="entry name" value="Antithrombin, subunit I, domain 2"/>
    <property type="match status" value="1"/>
</dbReference>
<dbReference type="SUPFAM" id="SSF56574">
    <property type="entry name" value="Serpins"/>
    <property type="match status" value="1"/>
</dbReference>
<sequence length="555" mass="63627">MKNLSLFHLGLVLIGIPACLLANTKASDKKCFSQKLNPSYPCCKGNEVVYTDESGDWGVENNSWCGISNGNDNDNDTCFSIEIGYPCCTDNKVIYTDERGDWGKENHQWCGIGNGISKKETEDSCFSIVQGYPCCETCHIDYTDESGDWGVEDDKWCGIKDSCKLVVYNAEDDFDFNFSFLKLENFKKNMLYSPFSIKYALKMLQEGAANNTFDEINKLIGNTQLSKYTNIDEVLSLANGLFIRDTFYDYINTNYINTLKENYDAEVVKDEFKNAANANKWIEDKTFNIIKNMLTDEMINNPTSVMLIINALAIDMEWKESFSFGNTNGYDFYLDNGEKMKTTMMSKTEKSTNLSYYIDENVSVVTSDLKKYGNIQFEFMAIMPKENLSSFIENFTEEQMDHINQNLNFSTTIEDGVELHIPKFKFNYDLKLKQDLMKLGIKDAFSKSKANFSKMEGSTDPDKKLYVSDALHKADIEFTEEGIKAAAVTVIVVITNGSSPYQKPRIPQPLVITFDKPFMFIIRDKETKDIWFTGTVYEPNKWEDEKDDYTPKYRY</sequence>
<dbReference type="AlphaFoldDB" id="A0A1Y2AP15"/>
<evidence type="ECO:0000259" key="7">
    <source>
        <dbReference type="PROSITE" id="PS51763"/>
    </source>
</evidence>
<dbReference type="GO" id="GO:0004867">
    <property type="term" value="F:serine-type endopeptidase inhibitor activity"/>
    <property type="evidence" value="ECO:0007669"/>
    <property type="project" value="InterPro"/>
</dbReference>
<dbReference type="PROSITE" id="PS00284">
    <property type="entry name" value="SERPIN"/>
    <property type="match status" value="1"/>
</dbReference>
<dbReference type="InterPro" id="IPR042185">
    <property type="entry name" value="Serpin_sf_2"/>
</dbReference>
<feature type="chain" id="PRO_5012463351" evidence="6">
    <location>
        <begin position="23"/>
        <end position="555"/>
    </location>
</feature>
<dbReference type="EMBL" id="MCOG01000224">
    <property type="protein sequence ID" value="ORY24262.1"/>
    <property type="molecule type" value="Genomic_DNA"/>
</dbReference>
<evidence type="ECO:0000256" key="4">
    <source>
        <dbReference type="ARBA" id="ARBA00022801"/>
    </source>
</evidence>
<dbReference type="Proteomes" id="UP000193920">
    <property type="component" value="Unassembled WGS sequence"/>
</dbReference>
<keyword evidence="4" id="KW-0378">Hydrolase</keyword>
<evidence type="ECO:0000256" key="5">
    <source>
        <dbReference type="RuleBase" id="RU000411"/>
    </source>
</evidence>
<keyword evidence="9" id="KW-1185">Reference proteome</keyword>
<dbReference type="InterPro" id="IPR036186">
    <property type="entry name" value="Serpin_sf"/>
</dbReference>
<evidence type="ECO:0000256" key="1">
    <source>
        <dbReference type="ARBA" id="ARBA00009500"/>
    </source>
</evidence>
<evidence type="ECO:0000313" key="9">
    <source>
        <dbReference type="Proteomes" id="UP000193920"/>
    </source>
</evidence>
<name>A0A1Y2AP15_9FUNG</name>
<dbReference type="Pfam" id="PF02013">
    <property type="entry name" value="CBM_10"/>
    <property type="match status" value="3"/>
</dbReference>
<evidence type="ECO:0000256" key="3">
    <source>
        <dbReference type="ARBA" id="ARBA00022737"/>
    </source>
</evidence>
<comment type="similarity">
    <text evidence="1 5">Belongs to the serpin family.</text>
</comment>
<dbReference type="GO" id="GO:0016787">
    <property type="term" value="F:hydrolase activity"/>
    <property type="evidence" value="ECO:0007669"/>
    <property type="project" value="UniProtKB-KW"/>
</dbReference>
<comment type="caution">
    <text evidence="8">The sequence shown here is derived from an EMBL/GenBank/DDBJ whole genome shotgun (WGS) entry which is preliminary data.</text>
</comment>
<evidence type="ECO:0000256" key="6">
    <source>
        <dbReference type="SAM" id="SignalP"/>
    </source>
</evidence>
<gene>
    <name evidence="8" type="ORF">LY90DRAFT_389498</name>
</gene>
<dbReference type="OrthoDB" id="1063785at2759"/>
<keyword evidence="3" id="KW-0677">Repeat</keyword>
<dbReference type="InterPro" id="IPR023795">
    <property type="entry name" value="Serpin_CS"/>
</dbReference>
<dbReference type="InterPro" id="IPR009034">
    <property type="entry name" value="Dockerin_dom_fun_sf"/>
</dbReference>
<dbReference type="Pfam" id="PF00079">
    <property type="entry name" value="Serpin"/>
    <property type="match status" value="1"/>
</dbReference>
<accession>A0A1Y2AP15</accession>
<protein>
    <submittedName>
        <fullName evidence="8">Cellulosomal serpin</fullName>
    </submittedName>
</protein>
<organism evidence="8 9">
    <name type="scientific">Neocallimastix californiae</name>
    <dbReference type="NCBI Taxonomy" id="1754190"/>
    <lineage>
        <taxon>Eukaryota</taxon>
        <taxon>Fungi</taxon>
        <taxon>Fungi incertae sedis</taxon>
        <taxon>Chytridiomycota</taxon>
        <taxon>Chytridiomycota incertae sedis</taxon>
        <taxon>Neocallimastigomycetes</taxon>
        <taxon>Neocallimastigales</taxon>
        <taxon>Neocallimastigaceae</taxon>
        <taxon>Neocallimastix</taxon>
    </lineage>
</organism>
<dbReference type="Gene3D" id="3.90.1220.10">
    <property type="entry name" value="Cellulose docking domain, dockering"/>
    <property type="match status" value="3"/>
</dbReference>
<proteinExistence type="inferred from homology"/>
<dbReference type="InterPro" id="IPR023796">
    <property type="entry name" value="Serpin_dom"/>
</dbReference>
<dbReference type="InterPro" id="IPR000215">
    <property type="entry name" value="Serpin_fam"/>
</dbReference>
<feature type="domain" description="CBM10" evidence="7">
    <location>
        <begin position="77"/>
        <end position="113"/>
    </location>
</feature>
<feature type="domain" description="CBM10" evidence="7">
    <location>
        <begin position="124"/>
        <end position="160"/>
    </location>
</feature>
<dbReference type="GO" id="GO:0005615">
    <property type="term" value="C:extracellular space"/>
    <property type="evidence" value="ECO:0007669"/>
    <property type="project" value="InterPro"/>
</dbReference>
<feature type="domain" description="CBM10" evidence="7">
    <location>
        <begin position="30"/>
        <end position="68"/>
    </location>
</feature>
<dbReference type="PANTHER" id="PTHR11461">
    <property type="entry name" value="SERINE PROTEASE INHIBITOR, SERPIN"/>
    <property type="match status" value="1"/>
</dbReference>